<keyword evidence="2" id="KW-1185">Reference proteome</keyword>
<organism evidence="1 2">
    <name type="scientific">Shewanella avicenniae</name>
    <dbReference type="NCBI Taxonomy" id="2814294"/>
    <lineage>
        <taxon>Bacteria</taxon>
        <taxon>Pseudomonadati</taxon>
        <taxon>Pseudomonadota</taxon>
        <taxon>Gammaproteobacteria</taxon>
        <taxon>Alteromonadales</taxon>
        <taxon>Shewanellaceae</taxon>
        <taxon>Shewanella</taxon>
    </lineage>
</organism>
<accession>A0ABX7QUI7</accession>
<dbReference type="Pfam" id="PF22098">
    <property type="entry name" value="DUF6942"/>
    <property type="match status" value="1"/>
</dbReference>
<dbReference type="InterPro" id="IPR054222">
    <property type="entry name" value="DUF6942"/>
</dbReference>
<proteinExistence type="predicted"/>
<evidence type="ECO:0000313" key="1">
    <source>
        <dbReference type="EMBL" id="QSX35109.1"/>
    </source>
</evidence>
<dbReference type="EMBL" id="CP071503">
    <property type="protein sequence ID" value="QSX35109.1"/>
    <property type="molecule type" value="Genomic_DNA"/>
</dbReference>
<reference evidence="1 2" key="1">
    <citation type="submission" date="2021-03" db="EMBL/GenBank/DDBJ databases">
        <title>Novel species identification of genus Shewanella.</title>
        <authorList>
            <person name="Liu G."/>
            <person name="Zhang Q."/>
        </authorList>
    </citation>
    <scope>NUCLEOTIDE SEQUENCE [LARGE SCALE GENOMIC DNA]</scope>
    <source>
        <strain evidence="1 2">FJAT-51800</strain>
    </source>
</reference>
<name>A0ABX7QUI7_9GAMM</name>
<gene>
    <name evidence="1" type="ORF">JYB87_07820</name>
</gene>
<evidence type="ECO:0000313" key="2">
    <source>
        <dbReference type="Proteomes" id="UP000662770"/>
    </source>
</evidence>
<protein>
    <submittedName>
        <fullName evidence="1">Uncharacterized protein</fullName>
    </submittedName>
</protein>
<dbReference type="RefSeq" id="WP_207356303.1">
    <property type="nucleotide sequence ID" value="NZ_CP071503.1"/>
</dbReference>
<dbReference type="Proteomes" id="UP000662770">
    <property type="component" value="Chromosome"/>
</dbReference>
<sequence length="146" mass="16980">MIIGNPTAVCCVYLPHSPIIPPDWHWQQTAAMQQLLESNSNHWRKIFVISAKIFTPNLADWRGFLQQQLLQIVCFYADETILNQHASIELFSGKEIVNRLFARSPQIMDNGEKIVNLSNGQWQLPYFDYRQFPNALITEFRQCLAQ</sequence>